<reference evidence="3 4" key="1">
    <citation type="journal article" date="2014" name="PLoS ONE">
        <title>Global Analysis of Gene Expression Profiles in Physic Nut (Jatropha curcas L.) Seedlings Exposed to Salt Stress.</title>
        <authorList>
            <person name="Zhang L."/>
            <person name="Zhang C."/>
            <person name="Wu P."/>
            <person name="Chen Y."/>
            <person name="Li M."/>
            <person name="Jiang H."/>
            <person name="Wu G."/>
        </authorList>
    </citation>
    <scope>NUCLEOTIDE SEQUENCE [LARGE SCALE GENOMIC DNA]</scope>
    <source>
        <strain evidence="4">cv. GZQX0401</strain>
        <tissue evidence="3">Young leaves</tissue>
    </source>
</reference>
<dbReference type="Proteomes" id="UP000027138">
    <property type="component" value="Unassembled WGS sequence"/>
</dbReference>
<proteinExistence type="predicted"/>
<accession>A0A067JLQ4</accession>
<feature type="chain" id="PRO_5001638749" evidence="2">
    <location>
        <begin position="27"/>
        <end position="87"/>
    </location>
</feature>
<evidence type="ECO:0000256" key="1">
    <source>
        <dbReference type="SAM" id="MobiDB-lite"/>
    </source>
</evidence>
<feature type="region of interest" description="Disordered" evidence="1">
    <location>
        <begin position="62"/>
        <end position="87"/>
    </location>
</feature>
<feature type="signal peptide" evidence="2">
    <location>
        <begin position="1"/>
        <end position="26"/>
    </location>
</feature>
<evidence type="ECO:0000313" key="4">
    <source>
        <dbReference type="Proteomes" id="UP000027138"/>
    </source>
</evidence>
<keyword evidence="2" id="KW-0732">Signal</keyword>
<name>A0A067JLQ4_JATCU</name>
<sequence length="87" mass="9846">MEARQFVLAMILLVGVLQLLPITCHGSRNLALHNFYKMKHARIALQVNKRLQFKRTIPDLQSFTPPAASTLRRQDSPPNAPPSRVKS</sequence>
<organism evidence="3 4">
    <name type="scientific">Jatropha curcas</name>
    <name type="common">Barbados nut</name>
    <dbReference type="NCBI Taxonomy" id="180498"/>
    <lineage>
        <taxon>Eukaryota</taxon>
        <taxon>Viridiplantae</taxon>
        <taxon>Streptophyta</taxon>
        <taxon>Embryophyta</taxon>
        <taxon>Tracheophyta</taxon>
        <taxon>Spermatophyta</taxon>
        <taxon>Magnoliopsida</taxon>
        <taxon>eudicotyledons</taxon>
        <taxon>Gunneridae</taxon>
        <taxon>Pentapetalae</taxon>
        <taxon>rosids</taxon>
        <taxon>fabids</taxon>
        <taxon>Malpighiales</taxon>
        <taxon>Euphorbiaceae</taxon>
        <taxon>Crotonoideae</taxon>
        <taxon>Jatropheae</taxon>
        <taxon>Jatropha</taxon>
    </lineage>
</organism>
<dbReference type="AlphaFoldDB" id="A0A067JLQ4"/>
<keyword evidence="4" id="KW-1185">Reference proteome</keyword>
<evidence type="ECO:0000313" key="3">
    <source>
        <dbReference type="EMBL" id="KDP23703.1"/>
    </source>
</evidence>
<protein>
    <submittedName>
        <fullName evidence="3">Uncharacterized protein</fullName>
    </submittedName>
</protein>
<gene>
    <name evidence="3" type="ORF">JCGZ_23536</name>
</gene>
<evidence type="ECO:0000256" key="2">
    <source>
        <dbReference type="SAM" id="SignalP"/>
    </source>
</evidence>
<dbReference type="EMBL" id="KK915213">
    <property type="protein sequence ID" value="KDP23703.1"/>
    <property type="molecule type" value="Genomic_DNA"/>
</dbReference>